<protein>
    <recommendedName>
        <fullName evidence="4">Outer membrane protein beta-barrel domain-containing protein</fullName>
    </recommendedName>
</protein>
<dbReference type="AlphaFoldDB" id="A0A4Y1X0W6"/>
<feature type="chain" id="PRO_5021505302" description="Outer membrane protein beta-barrel domain-containing protein" evidence="1">
    <location>
        <begin position="20"/>
        <end position="213"/>
    </location>
</feature>
<dbReference type="RefSeq" id="WP_141428823.1">
    <property type="nucleotide sequence ID" value="NZ_AP019736.1"/>
</dbReference>
<name>A0A4Y1X0W6_9BACT</name>
<evidence type="ECO:0008006" key="4">
    <source>
        <dbReference type="Google" id="ProtNLM"/>
    </source>
</evidence>
<reference evidence="3" key="1">
    <citation type="submission" date="2019-06" db="EMBL/GenBank/DDBJ databases">
        <title>Alistipes onderdonkii subsp. vulgaris subsp. nov., Alistipes dispar sp. nov. and Alistipes communis sp. nov., isolated from human faeces, and creation of Alistipes onderdonkii subsp. onderdonkii subsp. nov.</title>
        <authorList>
            <person name="Sakamoto M."/>
            <person name="Ikeyama N."/>
            <person name="Ogata Y."/>
            <person name="Suda W."/>
            <person name="Iino T."/>
            <person name="Hattori M."/>
            <person name="Ohkuma M."/>
        </authorList>
    </citation>
    <scope>NUCLEOTIDE SEQUENCE [LARGE SCALE GENOMIC DNA]</scope>
    <source>
        <strain evidence="3">5CPEGH6</strain>
    </source>
</reference>
<dbReference type="OrthoDB" id="997409at2"/>
<feature type="signal peptide" evidence="1">
    <location>
        <begin position="1"/>
        <end position="19"/>
    </location>
</feature>
<dbReference type="KEGG" id="ada:A5CPEGH6_15690"/>
<dbReference type="GeneID" id="98673550"/>
<keyword evidence="1" id="KW-0732">Signal</keyword>
<dbReference type="EMBL" id="AP019736">
    <property type="protein sequence ID" value="BBL06931.1"/>
    <property type="molecule type" value="Genomic_DNA"/>
</dbReference>
<dbReference type="Proteomes" id="UP000319374">
    <property type="component" value="Chromosome"/>
</dbReference>
<keyword evidence="3" id="KW-1185">Reference proteome</keyword>
<evidence type="ECO:0000313" key="2">
    <source>
        <dbReference type="EMBL" id="BBL06931.1"/>
    </source>
</evidence>
<gene>
    <name evidence="2" type="ORF">A5CPEGH6_15690</name>
</gene>
<organism evidence="2 3">
    <name type="scientific">Alistipes dispar</name>
    <dbReference type="NCBI Taxonomy" id="2585119"/>
    <lineage>
        <taxon>Bacteria</taxon>
        <taxon>Pseudomonadati</taxon>
        <taxon>Bacteroidota</taxon>
        <taxon>Bacteroidia</taxon>
        <taxon>Bacteroidales</taxon>
        <taxon>Rikenellaceae</taxon>
        <taxon>Alistipes</taxon>
    </lineage>
</organism>
<evidence type="ECO:0000256" key="1">
    <source>
        <dbReference type="SAM" id="SignalP"/>
    </source>
</evidence>
<sequence>MRRLLPLVAAVLLIAPAAAQERAKNMLSVRGGATFAHLQVTLGSLRAATETRTGYHIEVADEVLLHRSLPLYVETGIGFTSAGGAYRGLAIRPMYLQVPLLLNVRIRLGRRLDLIPAAGAWYAVGLGGKIRSSGAWYDLFGPHGALRRSDFGIRLALGVEWRRIQLRAGCDVGCLNTLSEEYTLPSDPDGDLTKFRFDGFRSRNLSVGIGYRF</sequence>
<accession>A0A4Y1X0W6</accession>
<proteinExistence type="predicted"/>
<evidence type="ECO:0000313" key="3">
    <source>
        <dbReference type="Proteomes" id="UP000319374"/>
    </source>
</evidence>